<sequence length="332" mass="37748">MVTMQKKCDANESTTLTRTMTPWDADNAAPDGFTSLDVLLKWMLTPGKYERLHGDQRSKAILSILAALKGNGIQHRTKSSIRSKVRAIENQYLSAKQWLEERNISGDDVGTSRVDSDTENAVLSLCPHYRELMPIFRDSSYLNAMPSLTNADEVMDDNKVKSPRSKAKRKMRKEVQGPSKRRLTTSAEAEPYSGIHEDEQEDRAEVARVLNCVRRTTYSKIPGIELNLSGGQDRFQRIDHCQLVLRDSDAQLPSEYQRQMADIKVNHAQKQSEAVLKNEDKMRAEMSKCDIEVMRGRGEVQLLLERMLARQTMKKEGIAKDEIDIILPLKEP</sequence>
<evidence type="ECO:0000313" key="5">
    <source>
        <dbReference type="Proteomes" id="UP000735874"/>
    </source>
</evidence>
<evidence type="ECO:0000313" key="3">
    <source>
        <dbReference type="EMBL" id="KAG2936077.1"/>
    </source>
</evidence>
<reference evidence="2" key="1">
    <citation type="submission" date="2018-10" db="EMBL/GenBank/DDBJ databases">
        <title>Effector identification in a new, highly contiguous assembly of the strawberry crown rot pathogen Phytophthora cactorum.</title>
        <authorList>
            <person name="Armitage A.D."/>
            <person name="Nellist C.F."/>
            <person name="Bates H."/>
            <person name="Vickerstaff R.J."/>
            <person name="Harrison R.J."/>
        </authorList>
    </citation>
    <scope>NUCLEOTIDE SEQUENCE</scope>
    <source>
        <strain evidence="2">15-7</strain>
        <strain evidence="3">4032</strain>
        <strain evidence="4">P415</strain>
    </source>
</reference>
<name>A0A8T0Z6V7_9STRA</name>
<dbReference type="AlphaFoldDB" id="A0A8T0Z6V7"/>
<protein>
    <submittedName>
        <fullName evidence="2">Uncharacterized protein</fullName>
    </submittedName>
</protein>
<proteinExistence type="predicted"/>
<comment type="caution">
    <text evidence="2">The sequence shown here is derived from an EMBL/GenBank/DDBJ whole genome shotgun (WGS) entry which is preliminary data.</text>
</comment>
<dbReference type="PANTHER" id="PTHR33324">
    <property type="entry name" value="EXPRESSED PROTEIN"/>
    <property type="match status" value="1"/>
</dbReference>
<evidence type="ECO:0000256" key="1">
    <source>
        <dbReference type="SAM" id="MobiDB-lite"/>
    </source>
</evidence>
<dbReference type="EMBL" id="RCMI01000091">
    <property type="protein sequence ID" value="KAG2936077.1"/>
    <property type="molecule type" value="Genomic_DNA"/>
</dbReference>
<dbReference type="EMBL" id="RCML01000097">
    <property type="protein sequence ID" value="KAG2991762.1"/>
    <property type="molecule type" value="Genomic_DNA"/>
</dbReference>
<evidence type="ECO:0000313" key="4">
    <source>
        <dbReference type="EMBL" id="KAG2991762.1"/>
    </source>
</evidence>
<dbReference type="EMBL" id="RCMG01000269">
    <property type="protein sequence ID" value="KAG2857978.1"/>
    <property type="molecule type" value="Genomic_DNA"/>
</dbReference>
<dbReference type="VEuPathDB" id="FungiDB:PC110_g5629"/>
<organism evidence="2 5">
    <name type="scientific">Phytophthora cactorum</name>
    <dbReference type="NCBI Taxonomy" id="29920"/>
    <lineage>
        <taxon>Eukaryota</taxon>
        <taxon>Sar</taxon>
        <taxon>Stramenopiles</taxon>
        <taxon>Oomycota</taxon>
        <taxon>Peronosporomycetes</taxon>
        <taxon>Peronosporales</taxon>
        <taxon>Peronosporaceae</taxon>
        <taxon>Phytophthora</taxon>
    </lineage>
</organism>
<evidence type="ECO:0000313" key="2">
    <source>
        <dbReference type="EMBL" id="KAG2857978.1"/>
    </source>
</evidence>
<dbReference type="Proteomes" id="UP000774804">
    <property type="component" value="Unassembled WGS sequence"/>
</dbReference>
<accession>A0A8T0Z6V7</accession>
<feature type="compositionally biased region" description="Basic residues" evidence="1">
    <location>
        <begin position="161"/>
        <end position="172"/>
    </location>
</feature>
<dbReference type="Proteomes" id="UP000697107">
    <property type="component" value="Unassembled WGS sequence"/>
</dbReference>
<dbReference type="PANTHER" id="PTHR33324:SF2">
    <property type="entry name" value="MYB_SANT-LIKE DNA-BINDING DOMAIN-CONTAINING PROTEIN"/>
    <property type="match status" value="1"/>
</dbReference>
<gene>
    <name evidence="2" type="ORF">PC113_g10215</name>
    <name evidence="3" type="ORF">PC115_g4670</name>
    <name evidence="4" type="ORF">PC118_g4937</name>
</gene>
<feature type="region of interest" description="Disordered" evidence="1">
    <location>
        <begin position="153"/>
        <end position="200"/>
    </location>
</feature>
<dbReference type="Proteomes" id="UP000735874">
    <property type="component" value="Unassembled WGS sequence"/>
</dbReference>